<gene>
    <name evidence="1" type="ORF">QR46_1438</name>
</gene>
<dbReference type="EMBL" id="JXTI01000029">
    <property type="protein sequence ID" value="KWX14553.1"/>
    <property type="molecule type" value="Genomic_DNA"/>
</dbReference>
<dbReference type="InterPro" id="IPR036872">
    <property type="entry name" value="CH_dom_sf"/>
</dbReference>
<evidence type="ECO:0000313" key="1">
    <source>
        <dbReference type="EMBL" id="KWX14553.1"/>
    </source>
</evidence>
<dbReference type="AlphaFoldDB" id="A0A132NWX1"/>
<dbReference type="OrthoDB" id="10255838at2759"/>
<protein>
    <submittedName>
        <fullName evidence="1">Uncharacterized protein</fullName>
    </submittedName>
</protein>
<dbReference type="VEuPathDB" id="GiardiaDB:QR46_1438"/>
<proteinExistence type="predicted"/>
<dbReference type="SUPFAM" id="SSF47576">
    <property type="entry name" value="Calponin-homology domain, CH-domain"/>
    <property type="match status" value="1"/>
</dbReference>
<accession>A0A132NWX1</accession>
<comment type="caution">
    <text evidence="1">The sequence shown here is derived from an EMBL/GenBank/DDBJ whole genome shotgun (WGS) entry which is preliminary data.</text>
</comment>
<reference evidence="1 2" key="1">
    <citation type="journal article" date="2015" name="Mol. Biochem. Parasitol.">
        <title>Identification of polymorphic genes for use in assemblage B genotyping assays through comparative genomics of multiple assemblage B Giardia duodenalis isolates.</title>
        <authorList>
            <person name="Wielinga C."/>
            <person name="Thompson R.C."/>
            <person name="Monis P."/>
            <person name="Ryan U."/>
        </authorList>
    </citation>
    <scope>NUCLEOTIDE SEQUENCE [LARGE SCALE GENOMIC DNA]</scope>
    <source>
        <strain evidence="1 2">BAH15c1</strain>
    </source>
</reference>
<dbReference type="Proteomes" id="UP000070089">
    <property type="component" value="Unassembled WGS sequence"/>
</dbReference>
<sequence length="471" mass="53075">MYKSKIALSSCRSISSIVFMSDIRPVINRCRSTVGNPTVPCRIYHNRPISQQQLLARWVQSLNPACILTDNNICTLLKDGRTLVTILALADSAHILIRRQIGKSRSRADAIDNLKAALYYIYNGKAPLFVTPESLYTTVHPKDWWNILSAAFYRRAYLPLKKREGNLVSLLHPASELLFPLNSNPFSPADSLVYAFLLYNYFSVPGDFLSLIALRPKNIREIKLNWSIITFLLDQHGIKLIFTADELAQVQMNGANANDIDNTSRMHVHMLEYMFLLLLDTLQARRKTAPSGEGELLRPLIQKLRHEHPNKGFYYCFADYFVVVHFSVSARSALEYLPRSQKHAVLNMLSLNRCASCAIAPCTADHRFFLFSAKMVRNPSGGNLEANVAEWTDCSLILSPICMLIVTLLGDIFIPLTCITLVQVDSVRQRILLVFNGAIADLSSLVIYLENSDFSALAHRLAATVRNKIKV</sequence>
<organism evidence="1 2">
    <name type="scientific">Giardia duodenalis assemblage B</name>
    <dbReference type="NCBI Taxonomy" id="1394984"/>
    <lineage>
        <taxon>Eukaryota</taxon>
        <taxon>Metamonada</taxon>
        <taxon>Diplomonadida</taxon>
        <taxon>Hexamitidae</taxon>
        <taxon>Giardiinae</taxon>
        <taxon>Giardia</taxon>
    </lineage>
</organism>
<name>A0A132NWX1_GIAIN</name>
<evidence type="ECO:0000313" key="2">
    <source>
        <dbReference type="Proteomes" id="UP000070089"/>
    </source>
</evidence>